<dbReference type="EC" id="3.4.21.88" evidence="13"/>
<feature type="active site" description="For autocatalytic cleavage activity" evidence="13">
    <location>
        <position position="166"/>
    </location>
</feature>
<dbReference type="InterPro" id="IPR036388">
    <property type="entry name" value="WH-like_DNA-bd_sf"/>
</dbReference>
<dbReference type="InterPro" id="IPR050077">
    <property type="entry name" value="LexA_repressor"/>
</dbReference>
<dbReference type="GO" id="GO:0006281">
    <property type="term" value="P:DNA repair"/>
    <property type="evidence" value="ECO:0007669"/>
    <property type="project" value="UniProtKB-UniRule"/>
</dbReference>
<protein>
    <recommendedName>
        <fullName evidence="13">LexA repressor</fullName>
        <ecNumber evidence="13">3.4.21.88</ecNumber>
    </recommendedName>
</protein>
<dbReference type="RefSeq" id="WP_203367828.1">
    <property type="nucleotide sequence ID" value="NZ_WSFT01000053.1"/>
</dbReference>
<dbReference type="InterPro" id="IPR006197">
    <property type="entry name" value="Peptidase_S24_LexA"/>
</dbReference>
<comment type="catalytic activity">
    <reaction evidence="13">
        <text>Hydrolysis of Ala-|-Gly bond in repressor LexA.</text>
        <dbReference type="EC" id="3.4.21.88"/>
    </reaction>
</comment>
<evidence type="ECO:0000256" key="10">
    <source>
        <dbReference type="ARBA" id="ARBA00023163"/>
    </source>
</evidence>
<dbReference type="SUPFAM" id="SSF51306">
    <property type="entry name" value="LexA/Signal peptidase"/>
    <property type="match status" value="1"/>
</dbReference>
<evidence type="ECO:0000256" key="12">
    <source>
        <dbReference type="ARBA" id="ARBA00023236"/>
    </source>
</evidence>
<dbReference type="PRINTS" id="PR00726">
    <property type="entry name" value="LEXASERPTASE"/>
</dbReference>
<organism evidence="17 18">
    <name type="scientific">Anaeromonas frigoriresistens</name>
    <dbReference type="NCBI Taxonomy" id="2683708"/>
    <lineage>
        <taxon>Bacteria</taxon>
        <taxon>Bacillati</taxon>
        <taxon>Bacillota</taxon>
        <taxon>Tissierellia</taxon>
        <taxon>Tissierellales</taxon>
        <taxon>Thermohalobacteraceae</taxon>
        <taxon>Anaeromonas</taxon>
    </lineage>
</organism>
<dbReference type="InterPro" id="IPR006200">
    <property type="entry name" value="LexA"/>
</dbReference>
<dbReference type="FunFam" id="1.10.10.10:FF:000009">
    <property type="entry name" value="LexA repressor"/>
    <property type="match status" value="1"/>
</dbReference>
<dbReference type="PANTHER" id="PTHR33516">
    <property type="entry name" value="LEXA REPRESSOR"/>
    <property type="match status" value="1"/>
</dbReference>
<evidence type="ECO:0000256" key="3">
    <source>
        <dbReference type="ARBA" id="ARBA00022491"/>
    </source>
</evidence>
<keyword evidence="18" id="KW-1185">Reference proteome</keyword>
<keyword evidence="5 13" id="KW-0227">DNA damage</keyword>
<comment type="similarity">
    <text evidence="1 13 14">Belongs to the peptidase S24 family.</text>
</comment>
<comment type="subunit">
    <text evidence="2 13">Homodimer.</text>
</comment>
<dbReference type="PANTHER" id="PTHR33516:SF2">
    <property type="entry name" value="LEXA REPRESSOR-RELATED"/>
    <property type="match status" value="1"/>
</dbReference>
<keyword evidence="11 13" id="KW-0234">DNA repair</keyword>
<dbReference type="InterPro" id="IPR036390">
    <property type="entry name" value="WH_DNA-bd_sf"/>
</dbReference>
<evidence type="ECO:0000256" key="9">
    <source>
        <dbReference type="ARBA" id="ARBA00023125"/>
    </source>
</evidence>
<evidence type="ECO:0000259" key="15">
    <source>
        <dbReference type="Pfam" id="PF00717"/>
    </source>
</evidence>
<name>A0A942V2H4_9FIRM</name>
<dbReference type="InterPro" id="IPR011991">
    <property type="entry name" value="ArsR-like_HTH"/>
</dbReference>
<evidence type="ECO:0000256" key="11">
    <source>
        <dbReference type="ARBA" id="ARBA00023204"/>
    </source>
</evidence>
<comment type="function">
    <text evidence="13">Represses a number of genes involved in the response to DNA damage (SOS response), including recA and lexA. In the presence of single-stranded DNA, RecA interacts with LexA causing an autocatalytic cleavage which disrupts the DNA-binding part of LexA, leading to derepression of the SOS regulon and eventually DNA repair.</text>
</comment>
<keyword evidence="12 13" id="KW-0742">SOS response</keyword>
<dbReference type="HAMAP" id="MF_00015">
    <property type="entry name" value="LexA"/>
    <property type="match status" value="1"/>
</dbReference>
<comment type="caution">
    <text evidence="17">The sequence shown here is derived from an EMBL/GenBank/DDBJ whole genome shotgun (WGS) entry which is preliminary data.</text>
</comment>
<dbReference type="GO" id="GO:0009432">
    <property type="term" value="P:SOS response"/>
    <property type="evidence" value="ECO:0007669"/>
    <property type="project" value="UniProtKB-UniRule"/>
</dbReference>
<dbReference type="Proteomes" id="UP000724672">
    <property type="component" value="Unassembled WGS sequence"/>
</dbReference>
<dbReference type="GO" id="GO:0006508">
    <property type="term" value="P:proteolysis"/>
    <property type="evidence" value="ECO:0007669"/>
    <property type="project" value="InterPro"/>
</dbReference>
<dbReference type="GO" id="GO:0003677">
    <property type="term" value="F:DNA binding"/>
    <property type="evidence" value="ECO:0007669"/>
    <property type="project" value="UniProtKB-UniRule"/>
</dbReference>
<feature type="domain" description="LexA repressor DNA-binding" evidence="16">
    <location>
        <begin position="3"/>
        <end position="66"/>
    </location>
</feature>
<gene>
    <name evidence="13 17" type="primary">lexA</name>
    <name evidence="17" type="ORF">GOQ27_15710</name>
</gene>
<reference evidence="17" key="1">
    <citation type="submission" date="2019-12" db="EMBL/GenBank/DDBJ databases">
        <title>Clostridiaceae gen. nov. sp. nov., isolated from sediment in Xinjiang, China.</title>
        <authorList>
            <person name="Zhang R."/>
        </authorList>
    </citation>
    <scope>NUCLEOTIDE SEQUENCE</scope>
    <source>
        <strain evidence="17">D2Q-11</strain>
    </source>
</reference>
<dbReference type="Gene3D" id="2.10.109.10">
    <property type="entry name" value="Umud Fragment, subunit A"/>
    <property type="match status" value="1"/>
</dbReference>
<dbReference type="GO" id="GO:0045892">
    <property type="term" value="P:negative regulation of DNA-templated transcription"/>
    <property type="evidence" value="ECO:0007669"/>
    <property type="project" value="UniProtKB-UniRule"/>
</dbReference>
<evidence type="ECO:0000256" key="4">
    <source>
        <dbReference type="ARBA" id="ARBA00022705"/>
    </source>
</evidence>
<dbReference type="GO" id="GO:0004252">
    <property type="term" value="F:serine-type endopeptidase activity"/>
    <property type="evidence" value="ECO:0007669"/>
    <property type="project" value="UniProtKB-UniRule"/>
</dbReference>
<keyword evidence="3 13" id="KW-0678">Repressor</keyword>
<dbReference type="Pfam" id="PF01726">
    <property type="entry name" value="LexA_DNA_bind"/>
    <property type="match status" value="1"/>
</dbReference>
<keyword evidence="8 13" id="KW-0805">Transcription regulation</keyword>
<dbReference type="InterPro" id="IPR036286">
    <property type="entry name" value="LexA/Signal_pep-like_sf"/>
</dbReference>
<evidence type="ECO:0000256" key="6">
    <source>
        <dbReference type="ARBA" id="ARBA00022801"/>
    </source>
</evidence>
<feature type="site" description="Cleavage; by autolysis" evidence="13">
    <location>
        <begin position="94"/>
        <end position="95"/>
    </location>
</feature>
<dbReference type="GO" id="GO:0006260">
    <property type="term" value="P:DNA replication"/>
    <property type="evidence" value="ECO:0007669"/>
    <property type="project" value="UniProtKB-UniRule"/>
</dbReference>
<keyword evidence="7 13" id="KW-0068">Autocatalytic cleavage</keyword>
<keyword evidence="4 13" id="KW-0235">DNA replication</keyword>
<dbReference type="CDD" id="cd06529">
    <property type="entry name" value="S24_LexA-like"/>
    <property type="match status" value="1"/>
</dbReference>
<dbReference type="InterPro" id="IPR015927">
    <property type="entry name" value="Peptidase_S24_S26A/B/C"/>
</dbReference>
<evidence type="ECO:0000256" key="7">
    <source>
        <dbReference type="ARBA" id="ARBA00022813"/>
    </source>
</evidence>
<sequence>MYEDLSKKQYNILNFIKEELKAKGYPPSVREICKAVGLKSTSTVHGHLSRLEKKGYIRRDATKPRAIEILNSKDDNIFSRKEIVEVPIIGKVTAGAPILATENIEDTFPLSVDFVNNDTVFMLSVTGESMKDAGILDGDYVLVKQQNTATNGDIVVALIEDEATIKRFYMEKDHIRLQPENQDMEPIIVRDVTILGKIKGVFRTIN</sequence>
<evidence type="ECO:0000256" key="5">
    <source>
        <dbReference type="ARBA" id="ARBA00022763"/>
    </source>
</evidence>
<feature type="active site" description="For autocatalytic cleavage activity" evidence="13">
    <location>
        <position position="129"/>
    </location>
</feature>
<evidence type="ECO:0000259" key="16">
    <source>
        <dbReference type="Pfam" id="PF01726"/>
    </source>
</evidence>
<evidence type="ECO:0000256" key="2">
    <source>
        <dbReference type="ARBA" id="ARBA00011738"/>
    </source>
</evidence>
<dbReference type="InterPro" id="IPR006199">
    <property type="entry name" value="LexA_DNA-bd_dom"/>
</dbReference>
<evidence type="ECO:0000256" key="13">
    <source>
        <dbReference type="HAMAP-Rule" id="MF_00015"/>
    </source>
</evidence>
<proteinExistence type="inferred from homology"/>
<feature type="DNA-binding region" description="H-T-H motif" evidence="13">
    <location>
        <begin position="29"/>
        <end position="49"/>
    </location>
</feature>
<dbReference type="CDD" id="cd00090">
    <property type="entry name" value="HTH_ARSR"/>
    <property type="match status" value="1"/>
</dbReference>
<keyword evidence="10 13" id="KW-0804">Transcription</keyword>
<dbReference type="AlphaFoldDB" id="A0A942V2H4"/>
<dbReference type="Gene3D" id="1.10.10.10">
    <property type="entry name" value="Winged helix-like DNA-binding domain superfamily/Winged helix DNA-binding domain"/>
    <property type="match status" value="1"/>
</dbReference>
<keyword evidence="6 13" id="KW-0378">Hydrolase</keyword>
<dbReference type="SUPFAM" id="SSF46785">
    <property type="entry name" value="Winged helix' DNA-binding domain"/>
    <property type="match status" value="1"/>
</dbReference>
<evidence type="ECO:0000313" key="17">
    <source>
        <dbReference type="EMBL" id="MBS4539922.1"/>
    </source>
</evidence>
<evidence type="ECO:0000313" key="18">
    <source>
        <dbReference type="Proteomes" id="UP000724672"/>
    </source>
</evidence>
<evidence type="ECO:0000256" key="14">
    <source>
        <dbReference type="RuleBase" id="RU003991"/>
    </source>
</evidence>
<dbReference type="InterPro" id="IPR039418">
    <property type="entry name" value="LexA-like"/>
</dbReference>
<dbReference type="FunFam" id="2.10.109.10:FF:000001">
    <property type="entry name" value="LexA repressor"/>
    <property type="match status" value="1"/>
</dbReference>
<evidence type="ECO:0000256" key="8">
    <source>
        <dbReference type="ARBA" id="ARBA00023015"/>
    </source>
</evidence>
<dbReference type="EMBL" id="WSFT01000053">
    <property type="protein sequence ID" value="MBS4539922.1"/>
    <property type="molecule type" value="Genomic_DNA"/>
</dbReference>
<feature type="domain" description="Peptidase S24/S26A/S26B/S26C" evidence="15">
    <location>
        <begin position="87"/>
        <end position="198"/>
    </location>
</feature>
<evidence type="ECO:0000256" key="1">
    <source>
        <dbReference type="ARBA" id="ARBA00007484"/>
    </source>
</evidence>
<keyword evidence="9 13" id="KW-0238">DNA-binding</keyword>
<accession>A0A942V2H4</accession>
<dbReference type="Pfam" id="PF00717">
    <property type="entry name" value="Peptidase_S24"/>
    <property type="match status" value="1"/>
</dbReference>
<dbReference type="NCBIfam" id="TIGR00498">
    <property type="entry name" value="lexA"/>
    <property type="match status" value="1"/>
</dbReference>